<gene>
    <name evidence="1" type="ORF">PLEPLA_LOCUS652</name>
</gene>
<dbReference type="EMBL" id="CADEAL010000028">
    <property type="protein sequence ID" value="CAB1412955.1"/>
    <property type="molecule type" value="Genomic_DNA"/>
</dbReference>
<comment type="caution">
    <text evidence="1">The sequence shown here is derived from an EMBL/GenBank/DDBJ whole genome shotgun (WGS) entry which is preliminary data.</text>
</comment>
<protein>
    <submittedName>
        <fullName evidence="1">Uncharacterized protein</fullName>
    </submittedName>
</protein>
<name>A0A9N7THB9_PLEPL</name>
<evidence type="ECO:0000313" key="1">
    <source>
        <dbReference type="EMBL" id="CAB1412955.1"/>
    </source>
</evidence>
<reference evidence="1" key="1">
    <citation type="submission" date="2020-03" db="EMBL/GenBank/DDBJ databases">
        <authorList>
            <person name="Weist P."/>
        </authorList>
    </citation>
    <scope>NUCLEOTIDE SEQUENCE</scope>
</reference>
<sequence>MNVTKQDVTQEQTFSLSASCLRSRGQLTPQQCSGEKKLPAWTLEPRKHFPLRAQPVKTERKTRMQHIQLMAINRIRQEPKCPDFLSMSANQDNLLWFAETFSPGKRVLGRLTVVVQGVMKRTKAACGIHLGQQQQQSQSGNCHRVRRRFKRV</sequence>
<dbReference type="AlphaFoldDB" id="A0A9N7THB9"/>
<organism evidence="1 2">
    <name type="scientific">Pleuronectes platessa</name>
    <name type="common">European plaice</name>
    <dbReference type="NCBI Taxonomy" id="8262"/>
    <lineage>
        <taxon>Eukaryota</taxon>
        <taxon>Metazoa</taxon>
        <taxon>Chordata</taxon>
        <taxon>Craniata</taxon>
        <taxon>Vertebrata</taxon>
        <taxon>Euteleostomi</taxon>
        <taxon>Actinopterygii</taxon>
        <taxon>Neopterygii</taxon>
        <taxon>Teleostei</taxon>
        <taxon>Neoteleostei</taxon>
        <taxon>Acanthomorphata</taxon>
        <taxon>Carangaria</taxon>
        <taxon>Pleuronectiformes</taxon>
        <taxon>Pleuronectoidei</taxon>
        <taxon>Pleuronectidae</taxon>
        <taxon>Pleuronectes</taxon>
    </lineage>
</organism>
<dbReference type="Proteomes" id="UP001153269">
    <property type="component" value="Unassembled WGS sequence"/>
</dbReference>
<proteinExistence type="predicted"/>
<accession>A0A9N7THB9</accession>
<keyword evidence="2" id="KW-1185">Reference proteome</keyword>
<evidence type="ECO:0000313" key="2">
    <source>
        <dbReference type="Proteomes" id="UP001153269"/>
    </source>
</evidence>